<dbReference type="InterPro" id="IPR002938">
    <property type="entry name" value="FAD-bd"/>
</dbReference>
<dbReference type="RefSeq" id="WP_090662404.1">
    <property type="nucleotide sequence ID" value="NZ_FOXQ01000015.1"/>
</dbReference>
<dbReference type="InterPro" id="IPR043683">
    <property type="entry name" value="TetX_monooxygenase"/>
</dbReference>
<feature type="domain" description="FAD-binding" evidence="6">
    <location>
        <begin position="303"/>
        <end position="350"/>
    </location>
</feature>
<reference evidence="7 8" key="1">
    <citation type="submission" date="2016-10" db="EMBL/GenBank/DDBJ databases">
        <authorList>
            <person name="de Groot N.N."/>
        </authorList>
    </citation>
    <scope>NUCLEOTIDE SEQUENCE [LARGE SCALE GENOMIC DNA]</scope>
    <source>
        <strain evidence="7 8">DSM 28286</strain>
    </source>
</reference>
<evidence type="ECO:0000256" key="3">
    <source>
        <dbReference type="ARBA" id="ARBA00023002"/>
    </source>
</evidence>
<gene>
    <name evidence="7" type="ORF">SAMN05444277_11514</name>
</gene>
<feature type="binding site" evidence="5">
    <location>
        <position position="113"/>
    </location>
    <ligand>
        <name>FAD</name>
        <dbReference type="ChEBI" id="CHEBI:57692"/>
    </ligand>
</feature>
<evidence type="ECO:0000256" key="1">
    <source>
        <dbReference type="ARBA" id="ARBA00022630"/>
    </source>
</evidence>
<dbReference type="GO" id="GO:0005737">
    <property type="term" value="C:cytoplasm"/>
    <property type="evidence" value="ECO:0007669"/>
    <property type="project" value="UniProtKB-SubCell"/>
</dbReference>
<dbReference type="GO" id="GO:0004497">
    <property type="term" value="F:monooxygenase activity"/>
    <property type="evidence" value="ECO:0007669"/>
    <property type="project" value="UniProtKB-UniRule"/>
</dbReference>
<dbReference type="AlphaFoldDB" id="A0A1I5YZ50"/>
<sequence>MLIENKSIAIVGGGPGGLMLARLLQLKGVTVKVYERDYDKNARLIGSPLDMHEESGLAALRKANLLDEFKKNFHPGADKKVITNERAAIFFSDHETKPSENFGNAYFRPEIDRGPLRNMLLKSLQPTTVEWDSHFISMEKQNEGWLLHFKNRPSAYADIVIAADGVNSKTRPYITNIKPFYSGIVMLEININNAAKATPRIHALLNGGKVMAFGNSKCMLGGQKGNGDIGFYASFKADERWAANNGLDYADKAQMLEWFKTTYSGWDSIWYELFENATTPFIPRAIYCMPLNQSWQALPDLAMIGDAAHVMPPFAGEGANMAMLDALELSECLADNRYNTLQEAISFYEINMRKRAAVAAQESLENGELMHSEKALAAMLDFSAGIRSIVLTSDRKLCHKATKAQSHNP</sequence>
<comment type="catalytic activity">
    <reaction evidence="5">
        <text>a tetracycline + NADPH + O2 + H(+) = an 11a-hydroxytetracycline + NADP(+) + H2O</text>
        <dbReference type="Rhea" id="RHEA:61444"/>
        <dbReference type="ChEBI" id="CHEBI:15377"/>
        <dbReference type="ChEBI" id="CHEBI:15378"/>
        <dbReference type="ChEBI" id="CHEBI:15379"/>
        <dbReference type="ChEBI" id="CHEBI:57783"/>
        <dbReference type="ChEBI" id="CHEBI:58349"/>
        <dbReference type="ChEBI" id="CHEBI:144644"/>
        <dbReference type="ChEBI" id="CHEBI:144645"/>
    </reaction>
</comment>
<feature type="binding site" evidence="5">
    <location>
        <position position="43"/>
    </location>
    <ligand>
        <name>NADPH</name>
        <dbReference type="ChEBI" id="CHEBI:57783"/>
    </ligand>
</feature>
<dbReference type="EMBL" id="FOXQ01000015">
    <property type="protein sequence ID" value="SFQ49524.1"/>
    <property type="molecule type" value="Genomic_DNA"/>
</dbReference>
<evidence type="ECO:0000256" key="2">
    <source>
        <dbReference type="ARBA" id="ARBA00022827"/>
    </source>
</evidence>
<keyword evidence="5" id="KW-0521">NADP</keyword>
<dbReference type="GO" id="GO:0046677">
    <property type="term" value="P:response to antibiotic"/>
    <property type="evidence" value="ECO:0007669"/>
    <property type="project" value="InterPro"/>
</dbReference>
<comment type="subcellular location">
    <subcellularLocation>
        <location evidence="5">Cytoplasm</location>
    </subcellularLocation>
</comment>
<feature type="binding site" evidence="5">
    <location>
        <position position="306"/>
    </location>
    <ligand>
        <name>FAD</name>
        <dbReference type="ChEBI" id="CHEBI:57692"/>
    </ligand>
</feature>
<keyword evidence="4 5" id="KW-0503">Monooxygenase</keyword>
<comment type="similarity">
    <text evidence="5">Belongs to the aromatic-ring hydroxylase family. TetX subfamily.</text>
</comment>
<comment type="cofactor">
    <cofactor evidence="5">
        <name>FAD</name>
        <dbReference type="ChEBI" id="CHEBI:57692"/>
    </cofactor>
</comment>
<protein>
    <recommendedName>
        <fullName evidence="5">Flavin-dependent monooxygenase</fullName>
    </recommendedName>
    <alternativeName>
        <fullName evidence="5">TetX monooxygenase</fullName>
        <shortName evidence="5">TetX</shortName>
        <ecNumber evidence="5">1.14.13.-</ecNumber>
    </alternativeName>
</protein>
<evidence type="ECO:0000313" key="7">
    <source>
        <dbReference type="EMBL" id="SFQ49524.1"/>
    </source>
</evidence>
<comment type="subunit">
    <text evidence="5">Monomer.</text>
</comment>
<keyword evidence="5" id="KW-0547">Nucleotide-binding</keyword>
<evidence type="ECO:0000259" key="6">
    <source>
        <dbReference type="Pfam" id="PF01494"/>
    </source>
</evidence>
<comment type="domain">
    <text evidence="5">Consists of an N-terminal FAD-binding domain with a Rossman fold and a C-terminal substrate-binding domain.</text>
</comment>
<keyword evidence="5" id="KW-0963">Cytoplasm</keyword>
<keyword evidence="3 5" id="KW-0560">Oxidoreductase</keyword>
<comment type="function">
    <text evidence="5">An FAD-requiring monooxygenase active on some tetracycline antibiotic derivatives, which leads to their inactivation. Hydroxylates carbon 11a of tetracycline and some analogs.</text>
</comment>
<keyword evidence="1 5" id="KW-0285">Flavoprotein</keyword>
<dbReference type="Proteomes" id="UP000199031">
    <property type="component" value="Unassembled WGS sequence"/>
</dbReference>
<dbReference type="PANTHER" id="PTHR46972">
    <property type="entry name" value="MONOOXYGENASE ASQM-RELATED"/>
    <property type="match status" value="1"/>
</dbReference>
<feature type="binding site" evidence="5">
    <location>
        <position position="50"/>
    </location>
    <ligand>
        <name>FAD</name>
        <dbReference type="ChEBI" id="CHEBI:57692"/>
    </ligand>
</feature>
<evidence type="ECO:0000313" key="8">
    <source>
        <dbReference type="Proteomes" id="UP000199031"/>
    </source>
</evidence>
<evidence type="ECO:0000256" key="4">
    <source>
        <dbReference type="ARBA" id="ARBA00023033"/>
    </source>
</evidence>
<feature type="domain" description="FAD-binding" evidence="6">
    <location>
        <begin position="8"/>
        <end position="175"/>
    </location>
</feature>
<evidence type="ECO:0000256" key="5">
    <source>
        <dbReference type="HAMAP-Rule" id="MF_00845"/>
    </source>
</evidence>
<dbReference type="Gene3D" id="3.50.50.60">
    <property type="entry name" value="FAD/NAD(P)-binding domain"/>
    <property type="match status" value="1"/>
</dbReference>
<organism evidence="7 8">
    <name type="scientific">Parafilimonas terrae</name>
    <dbReference type="NCBI Taxonomy" id="1465490"/>
    <lineage>
        <taxon>Bacteria</taxon>
        <taxon>Pseudomonadati</taxon>
        <taxon>Bacteroidota</taxon>
        <taxon>Chitinophagia</taxon>
        <taxon>Chitinophagales</taxon>
        <taxon>Chitinophagaceae</taxon>
        <taxon>Parafilimonas</taxon>
    </lineage>
</organism>
<dbReference type="SUPFAM" id="SSF51905">
    <property type="entry name" value="FAD/NAD(P)-binding domain"/>
    <property type="match status" value="1"/>
</dbReference>
<dbReference type="GO" id="GO:0071949">
    <property type="term" value="F:FAD binding"/>
    <property type="evidence" value="ECO:0007669"/>
    <property type="project" value="InterPro"/>
</dbReference>
<dbReference type="PANTHER" id="PTHR46972:SF1">
    <property type="entry name" value="FAD DEPENDENT OXIDOREDUCTASE DOMAIN-CONTAINING PROTEIN"/>
    <property type="match status" value="1"/>
</dbReference>
<dbReference type="Pfam" id="PF01494">
    <property type="entry name" value="FAD_binding_3"/>
    <property type="match status" value="2"/>
</dbReference>
<dbReference type="OrthoDB" id="9782160at2"/>
<dbReference type="PRINTS" id="PR00420">
    <property type="entry name" value="RNGMNOXGNASE"/>
</dbReference>
<keyword evidence="8" id="KW-1185">Reference proteome</keyword>
<accession>A0A1I5YZ50</accession>
<dbReference type="STRING" id="1465490.SAMN05444277_11514"/>
<dbReference type="HAMAP" id="MF_00845">
    <property type="entry name" value="TetX_monooxygenase"/>
    <property type="match status" value="1"/>
</dbReference>
<name>A0A1I5YZ50_9BACT</name>
<keyword evidence="2 5" id="KW-0274">FAD</keyword>
<proteinExistence type="inferred from homology"/>
<dbReference type="InterPro" id="IPR036188">
    <property type="entry name" value="FAD/NAD-bd_sf"/>
</dbReference>
<dbReference type="EC" id="1.14.13.-" evidence="5"/>